<keyword evidence="1" id="KW-0560">Oxidoreductase</keyword>
<dbReference type="AlphaFoldDB" id="A0A2N5X5X4"/>
<dbReference type="RefSeq" id="WP_076001928.1">
    <property type="nucleotide sequence ID" value="NZ_PKUS01000003.1"/>
</dbReference>
<organism evidence="3 4">
    <name type="scientific">Pseudohalioglobus lutimaris</name>
    <dbReference type="NCBI Taxonomy" id="1737061"/>
    <lineage>
        <taxon>Bacteria</taxon>
        <taxon>Pseudomonadati</taxon>
        <taxon>Pseudomonadota</taxon>
        <taxon>Gammaproteobacteria</taxon>
        <taxon>Cellvibrionales</taxon>
        <taxon>Halieaceae</taxon>
        <taxon>Pseudohalioglobus</taxon>
    </lineage>
</organism>
<dbReference type="Gene3D" id="3.30.9.10">
    <property type="entry name" value="D-Amino Acid Oxidase, subunit A, domain 2"/>
    <property type="match status" value="1"/>
</dbReference>
<dbReference type="InterPro" id="IPR006076">
    <property type="entry name" value="FAD-dep_OxRdtase"/>
</dbReference>
<gene>
    <name evidence="3" type="ORF">C0039_04910</name>
</gene>
<dbReference type="PANTHER" id="PTHR13847:SF281">
    <property type="entry name" value="FAD DEPENDENT OXIDOREDUCTASE DOMAIN-CONTAINING PROTEIN"/>
    <property type="match status" value="1"/>
</dbReference>
<evidence type="ECO:0000256" key="1">
    <source>
        <dbReference type="ARBA" id="ARBA00023002"/>
    </source>
</evidence>
<dbReference type="PANTHER" id="PTHR13847">
    <property type="entry name" value="SARCOSINE DEHYDROGENASE-RELATED"/>
    <property type="match status" value="1"/>
</dbReference>
<evidence type="ECO:0000259" key="2">
    <source>
        <dbReference type="Pfam" id="PF01266"/>
    </source>
</evidence>
<name>A0A2N5X5X4_9GAMM</name>
<proteinExistence type="predicted"/>
<comment type="caution">
    <text evidence="3">The sequence shown here is derived from an EMBL/GenBank/DDBJ whole genome shotgun (WGS) entry which is preliminary data.</text>
</comment>
<reference evidence="3 4" key="1">
    <citation type="submission" date="2018-01" db="EMBL/GenBank/DDBJ databases">
        <title>The draft genome sequence of Halioglobus lutimaris HF004.</title>
        <authorList>
            <person name="Du Z.-J."/>
            <person name="Shi M.-J."/>
        </authorList>
    </citation>
    <scope>NUCLEOTIDE SEQUENCE [LARGE SCALE GENOMIC DNA]</scope>
    <source>
        <strain evidence="3 4">HF004</strain>
    </source>
</reference>
<dbReference type="GO" id="GO:0016491">
    <property type="term" value="F:oxidoreductase activity"/>
    <property type="evidence" value="ECO:0007669"/>
    <property type="project" value="UniProtKB-KW"/>
</dbReference>
<keyword evidence="4" id="KW-1185">Reference proteome</keyword>
<dbReference type="SUPFAM" id="SSF51905">
    <property type="entry name" value="FAD/NAD(P)-binding domain"/>
    <property type="match status" value="1"/>
</dbReference>
<dbReference type="Gene3D" id="3.50.50.60">
    <property type="entry name" value="FAD/NAD(P)-binding domain"/>
    <property type="match status" value="1"/>
</dbReference>
<dbReference type="Proteomes" id="UP000235005">
    <property type="component" value="Unassembled WGS sequence"/>
</dbReference>
<dbReference type="InterPro" id="IPR036188">
    <property type="entry name" value="FAD/NAD-bd_sf"/>
</dbReference>
<dbReference type="OrthoDB" id="6925984at2"/>
<dbReference type="GO" id="GO:0005737">
    <property type="term" value="C:cytoplasm"/>
    <property type="evidence" value="ECO:0007669"/>
    <property type="project" value="TreeGrafter"/>
</dbReference>
<dbReference type="EMBL" id="PKUS01000003">
    <property type="protein sequence ID" value="PLW69877.1"/>
    <property type="molecule type" value="Genomic_DNA"/>
</dbReference>
<sequence length="475" mass="52864">MSRENAPADTVSATEAESSPPHAAKSFWIHDFGAYSANRDLDGELSCDVLVIGGGVAGLSAAWHTALDSFARVVLIESEIIGFGASGRAAGWVMPQFGMDQMSIRHKYGAERSQASFQYCRRAVSYTREIIETNNLDSDYRHPGLMRVAFDDRWIDGLRSLYEMSQEFGADNISWMEAETVQNAYSGNKNFKAAMHDPDLGLLNPCKHVRELKRLAERAGVEIFENSPAVSLDRVPGGIRVATPRGVVRADKAVIATNAYTHQLEGALGREMRRLQSPIFARAAVTERLSDEQWRAIGWGQRNALESTLDLFHYMAPTADGRIQFYWIYYGGHPLFGEMQPEVSSEGGEVSLAHLKRIFPALKDLRMAHNWGGHMSGTRDLVPHLCFLGDARVIYVGGCWGHGLAINHLHGQTISHLLSGHSSELTDFWIVNRKPKRWPIKPFDTIGKQVAWAWLRGRARKQLAGSIFENATAEN</sequence>
<evidence type="ECO:0000313" key="4">
    <source>
        <dbReference type="Proteomes" id="UP000235005"/>
    </source>
</evidence>
<protein>
    <submittedName>
        <fullName evidence="3">FAD-binding oxidoreductase</fullName>
    </submittedName>
</protein>
<feature type="domain" description="FAD dependent oxidoreductase" evidence="2">
    <location>
        <begin position="48"/>
        <end position="415"/>
    </location>
</feature>
<accession>A0A2N5X5X4</accession>
<evidence type="ECO:0000313" key="3">
    <source>
        <dbReference type="EMBL" id="PLW69877.1"/>
    </source>
</evidence>
<dbReference type="Pfam" id="PF01266">
    <property type="entry name" value="DAO"/>
    <property type="match status" value="1"/>
</dbReference>